<evidence type="ECO:0000259" key="11">
    <source>
        <dbReference type="Pfam" id="PF02518"/>
    </source>
</evidence>
<keyword evidence="10" id="KW-0812">Transmembrane</keyword>
<dbReference type="GO" id="GO:0000155">
    <property type="term" value="F:phosphorelay sensor kinase activity"/>
    <property type="evidence" value="ECO:0007669"/>
    <property type="project" value="InterPro"/>
</dbReference>
<keyword evidence="8" id="KW-0902">Two-component regulatory system</keyword>
<dbReference type="SUPFAM" id="SSF55874">
    <property type="entry name" value="ATPase domain of HSP90 chaperone/DNA topoisomerase II/histidine kinase"/>
    <property type="match status" value="1"/>
</dbReference>
<comment type="caution">
    <text evidence="13">The sequence shown here is derived from an EMBL/GenBank/DDBJ whole genome shotgun (WGS) entry which is preliminary data.</text>
</comment>
<keyword evidence="10" id="KW-0472">Membrane</keyword>
<keyword evidence="6 13" id="KW-0418">Kinase</keyword>
<dbReference type="Proteomes" id="UP000434241">
    <property type="component" value="Unassembled WGS sequence"/>
</dbReference>
<dbReference type="InterPro" id="IPR050482">
    <property type="entry name" value="Sensor_HK_TwoCompSys"/>
</dbReference>
<keyword evidence="4" id="KW-0808">Transferase</keyword>
<feature type="transmembrane region" description="Helical" evidence="10">
    <location>
        <begin position="110"/>
        <end position="127"/>
    </location>
</feature>
<evidence type="ECO:0000256" key="9">
    <source>
        <dbReference type="SAM" id="Coils"/>
    </source>
</evidence>
<feature type="transmembrane region" description="Helical" evidence="10">
    <location>
        <begin position="172"/>
        <end position="199"/>
    </location>
</feature>
<dbReference type="CDD" id="cd16917">
    <property type="entry name" value="HATPase_UhpB-NarQ-NarX-like"/>
    <property type="match status" value="1"/>
</dbReference>
<dbReference type="GO" id="GO:0005524">
    <property type="term" value="F:ATP binding"/>
    <property type="evidence" value="ECO:0007669"/>
    <property type="project" value="UniProtKB-KW"/>
</dbReference>
<sequence>MIQDIKKYNVWIVYVCMWLFSFFTVWYIAIVMYYTLVHVTQSGYASDFIKNISTLSNVPIRSFYIAVFGFIGLFCFVSIRKKIRFFSRHQIIPILIELGLSLLIMKNISFSATCILFLIIADSLLYVDKPVDRSICIILVFLAYMLSNYGYLSNYIPMISFQEYLSVYNSKTHGFLLGIEVTLSNLNIVLFIAYIFLYLQKQMDETQKFAALNAELKRLNNQLKGYANLREKMGETKERNRLAREIHDTLGHTLTGLSVGLEACRVMIDKDVNVTKAQLGILEESAKRGLTDVRRSVDKLKPDALERYSLKEALDMMIMDYQRLTDVTILYLCHLPLVNLNADEEEIVYRVVQEGMTNSVRHGHATKIYVSIAQADNNLIIIIEDNGQGCKNIKPGFGIHHLTERIDLLQGRIRYYGDKGFELIVEIPMRRGENNG</sequence>
<keyword evidence="5" id="KW-0547">Nucleotide-binding</keyword>
<keyword evidence="7" id="KW-0067">ATP-binding</keyword>
<dbReference type="GeneID" id="93158508"/>
<evidence type="ECO:0000256" key="2">
    <source>
        <dbReference type="ARBA" id="ARBA00012438"/>
    </source>
</evidence>
<dbReference type="Gene3D" id="3.30.565.10">
    <property type="entry name" value="Histidine kinase-like ATPase, C-terminal domain"/>
    <property type="match status" value="1"/>
</dbReference>
<feature type="coiled-coil region" evidence="9">
    <location>
        <begin position="202"/>
        <end position="236"/>
    </location>
</feature>
<dbReference type="InterPro" id="IPR003594">
    <property type="entry name" value="HATPase_dom"/>
</dbReference>
<feature type="transmembrane region" description="Helical" evidence="10">
    <location>
        <begin position="12"/>
        <end position="36"/>
    </location>
</feature>
<dbReference type="RefSeq" id="WP_154555785.1">
    <property type="nucleotide sequence ID" value="NZ_VUMR01000014.1"/>
</dbReference>
<accession>A0A6N7VGG7</accession>
<dbReference type="GO" id="GO:0046983">
    <property type="term" value="F:protein dimerization activity"/>
    <property type="evidence" value="ECO:0007669"/>
    <property type="project" value="InterPro"/>
</dbReference>
<evidence type="ECO:0000256" key="8">
    <source>
        <dbReference type="ARBA" id="ARBA00023012"/>
    </source>
</evidence>
<gene>
    <name evidence="13" type="ORF">FYJ55_04260</name>
</gene>
<name>A0A6N7VGG7_9FIRM</name>
<dbReference type="EC" id="2.7.13.3" evidence="2"/>
<evidence type="ECO:0000256" key="10">
    <source>
        <dbReference type="SAM" id="Phobius"/>
    </source>
</evidence>
<dbReference type="PANTHER" id="PTHR24421">
    <property type="entry name" value="NITRATE/NITRITE SENSOR PROTEIN NARX-RELATED"/>
    <property type="match status" value="1"/>
</dbReference>
<keyword evidence="14" id="KW-1185">Reference proteome</keyword>
<dbReference type="InterPro" id="IPR036890">
    <property type="entry name" value="HATPase_C_sf"/>
</dbReference>
<dbReference type="EMBL" id="VUMR01000014">
    <property type="protein sequence ID" value="MSS56128.1"/>
    <property type="molecule type" value="Genomic_DNA"/>
</dbReference>
<feature type="transmembrane region" description="Helical" evidence="10">
    <location>
        <begin position="62"/>
        <end position="79"/>
    </location>
</feature>
<dbReference type="Gene3D" id="1.20.5.1930">
    <property type="match status" value="1"/>
</dbReference>
<feature type="domain" description="Signal transduction histidine kinase subgroup 3 dimerisation and phosphoacceptor" evidence="12">
    <location>
        <begin position="238"/>
        <end position="305"/>
    </location>
</feature>
<dbReference type="GO" id="GO:0016020">
    <property type="term" value="C:membrane"/>
    <property type="evidence" value="ECO:0007669"/>
    <property type="project" value="InterPro"/>
</dbReference>
<keyword evidence="9" id="KW-0175">Coiled coil</keyword>
<evidence type="ECO:0000256" key="5">
    <source>
        <dbReference type="ARBA" id="ARBA00022741"/>
    </source>
</evidence>
<dbReference type="PANTHER" id="PTHR24421:SF10">
    <property type="entry name" value="NITRATE_NITRITE SENSOR PROTEIN NARQ"/>
    <property type="match status" value="1"/>
</dbReference>
<proteinExistence type="predicted"/>
<reference evidence="13 14" key="1">
    <citation type="submission" date="2019-08" db="EMBL/GenBank/DDBJ databases">
        <title>In-depth cultivation of the pig gut microbiome towards novel bacterial diversity and tailored functional studies.</title>
        <authorList>
            <person name="Wylensek D."/>
            <person name="Hitch T.C.A."/>
            <person name="Clavel T."/>
        </authorList>
    </citation>
    <scope>NUCLEOTIDE SEQUENCE [LARGE SCALE GENOMIC DNA]</scope>
    <source>
        <strain evidence="13 14">LKV-472-APC-3</strain>
    </source>
</reference>
<keyword evidence="10" id="KW-1133">Transmembrane helix</keyword>
<protein>
    <recommendedName>
        <fullName evidence="2">histidine kinase</fullName>
        <ecNumber evidence="2">2.7.13.3</ecNumber>
    </recommendedName>
</protein>
<feature type="domain" description="Histidine kinase/HSP90-like ATPase" evidence="11">
    <location>
        <begin position="345"/>
        <end position="392"/>
    </location>
</feature>
<evidence type="ECO:0000259" key="12">
    <source>
        <dbReference type="Pfam" id="PF07730"/>
    </source>
</evidence>
<evidence type="ECO:0000256" key="6">
    <source>
        <dbReference type="ARBA" id="ARBA00022777"/>
    </source>
</evidence>
<dbReference type="Pfam" id="PF02518">
    <property type="entry name" value="HATPase_c"/>
    <property type="match status" value="1"/>
</dbReference>
<evidence type="ECO:0000313" key="14">
    <source>
        <dbReference type="Proteomes" id="UP000434241"/>
    </source>
</evidence>
<feature type="transmembrane region" description="Helical" evidence="10">
    <location>
        <begin position="134"/>
        <end position="152"/>
    </location>
</feature>
<evidence type="ECO:0000256" key="4">
    <source>
        <dbReference type="ARBA" id="ARBA00022679"/>
    </source>
</evidence>
<dbReference type="InterPro" id="IPR011712">
    <property type="entry name" value="Sig_transdc_His_kin_sub3_dim/P"/>
</dbReference>
<comment type="catalytic activity">
    <reaction evidence="1">
        <text>ATP + protein L-histidine = ADP + protein N-phospho-L-histidine.</text>
        <dbReference type="EC" id="2.7.13.3"/>
    </reaction>
</comment>
<organism evidence="13 14">
    <name type="scientific">Holdemanella porci</name>
    <dbReference type="NCBI Taxonomy" id="2652276"/>
    <lineage>
        <taxon>Bacteria</taxon>
        <taxon>Bacillati</taxon>
        <taxon>Bacillota</taxon>
        <taxon>Erysipelotrichia</taxon>
        <taxon>Erysipelotrichales</taxon>
        <taxon>Erysipelotrichaceae</taxon>
        <taxon>Holdemanella</taxon>
    </lineage>
</organism>
<dbReference type="AlphaFoldDB" id="A0A6N7VGG7"/>
<evidence type="ECO:0000256" key="7">
    <source>
        <dbReference type="ARBA" id="ARBA00022840"/>
    </source>
</evidence>
<keyword evidence="3" id="KW-0597">Phosphoprotein</keyword>
<dbReference type="Pfam" id="PF07730">
    <property type="entry name" value="HisKA_3"/>
    <property type="match status" value="1"/>
</dbReference>
<evidence type="ECO:0000256" key="3">
    <source>
        <dbReference type="ARBA" id="ARBA00022553"/>
    </source>
</evidence>
<evidence type="ECO:0000313" key="13">
    <source>
        <dbReference type="EMBL" id="MSS56128.1"/>
    </source>
</evidence>
<evidence type="ECO:0000256" key="1">
    <source>
        <dbReference type="ARBA" id="ARBA00000085"/>
    </source>
</evidence>